<keyword evidence="3 6" id="KW-0812">Transmembrane</keyword>
<evidence type="ECO:0000256" key="2">
    <source>
        <dbReference type="ARBA" id="ARBA00007511"/>
    </source>
</evidence>
<sequence>MSSFIQSFIDNFSNFFNWSVIVQTLSDPVNWGVIGTLIVLEGLLSADNALVLAVMVRHLPKSQQRKALFYGILGAYIFRFVAIGIGTFLVKITWIKVVGGIYLLWIACSNLFGLEIKWARIGGVPLIPHIGKKDDGEEEVENKGYGFWRTVLAVELMDIAFSMDSVLAAFGVSNQVWVLFLGGILGVLMMRGVAQLFLRLIEKFPELEQTAFILIIIIAAKMIAGAFGFEVPQLLFFGVLILIFVGTLIFSSIRQKKSEHQSYGK</sequence>
<dbReference type="InterPro" id="IPR005496">
    <property type="entry name" value="Integral_membrane_TerC"/>
</dbReference>
<evidence type="ECO:0000256" key="1">
    <source>
        <dbReference type="ARBA" id="ARBA00004141"/>
    </source>
</evidence>
<evidence type="ECO:0000313" key="7">
    <source>
        <dbReference type="EMBL" id="MWV45732.1"/>
    </source>
</evidence>
<keyword evidence="5 6" id="KW-0472">Membrane</keyword>
<keyword evidence="4 6" id="KW-1133">Transmembrane helix</keyword>
<keyword evidence="8" id="KW-1185">Reference proteome</keyword>
<accession>A0A7X3IKP4</accession>
<dbReference type="EMBL" id="WUBI01000003">
    <property type="protein sequence ID" value="MWV45732.1"/>
    <property type="molecule type" value="Genomic_DNA"/>
</dbReference>
<dbReference type="Pfam" id="PF03741">
    <property type="entry name" value="TerC"/>
    <property type="match status" value="1"/>
</dbReference>
<evidence type="ECO:0000256" key="6">
    <source>
        <dbReference type="SAM" id="Phobius"/>
    </source>
</evidence>
<protein>
    <submittedName>
        <fullName evidence="7">DUF475 domain-containing protein</fullName>
    </submittedName>
</protein>
<dbReference type="Proteomes" id="UP000460318">
    <property type="component" value="Unassembled WGS sequence"/>
</dbReference>
<gene>
    <name evidence="7" type="ORF">GRF59_19130</name>
</gene>
<comment type="caution">
    <text evidence="7">The sequence shown here is derived from an EMBL/GenBank/DDBJ whole genome shotgun (WGS) entry which is preliminary data.</text>
</comment>
<name>A0A7X3IKP4_9BACL</name>
<comment type="subcellular location">
    <subcellularLocation>
        <location evidence="1">Membrane</location>
        <topology evidence="1">Multi-pass membrane protein</topology>
    </subcellularLocation>
</comment>
<proteinExistence type="inferred from homology"/>
<feature type="transmembrane region" description="Helical" evidence="6">
    <location>
        <begin position="31"/>
        <end position="55"/>
    </location>
</feature>
<feature type="transmembrane region" description="Helical" evidence="6">
    <location>
        <begin position="235"/>
        <end position="253"/>
    </location>
</feature>
<evidence type="ECO:0000256" key="3">
    <source>
        <dbReference type="ARBA" id="ARBA00022692"/>
    </source>
</evidence>
<dbReference type="GO" id="GO:0016020">
    <property type="term" value="C:membrane"/>
    <property type="evidence" value="ECO:0007669"/>
    <property type="project" value="UniProtKB-SubCell"/>
</dbReference>
<comment type="similarity">
    <text evidence="2">Belongs to the TerC family.</text>
</comment>
<dbReference type="NCBIfam" id="TIGR03716">
    <property type="entry name" value="R_switched_YkoY"/>
    <property type="match status" value="1"/>
</dbReference>
<organism evidence="7 8">
    <name type="scientific">Paenibacillus dendrobii</name>
    <dbReference type="NCBI Taxonomy" id="2691084"/>
    <lineage>
        <taxon>Bacteria</taxon>
        <taxon>Bacillati</taxon>
        <taxon>Bacillota</taxon>
        <taxon>Bacilli</taxon>
        <taxon>Bacillales</taxon>
        <taxon>Paenibacillaceae</taxon>
        <taxon>Paenibacillus</taxon>
    </lineage>
</organism>
<evidence type="ECO:0000256" key="4">
    <source>
        <dbReference type="ARBA" id="ARBA00022989"/>
    </source>
</evidence>
<feature type="transmembrane region" description="Helical" evidence="6">
    <location>
        <begin position="67"/>
        <end position="88"/>
    </location>
</feature>
<dbReference type="AlphaFoldDB" id="A0A7X3IKP4"/>
<evidence type="ECO:0000313" key="8">
    <source>
        <dbReference type="Proteomes" id="UP000460318"/>
    </source>
</evidence>
<dbReference type="RefSeq" id="WP_160499331.1">
    <property type="nucleotide sequence ID" value="NZ_WUBI01000003.1"/>
</dbReference>
<dbReference type="InterPro" id="IPR022493">
    <property type="entry name" value="CHP03716_TM_YkoY"/>
</dbReference>
<dbReference type="PANTHER" id="PTHR30238:SF6">
    <property type="entry name" value="TERC-LIKE PROTEIN"/>
    <property type="match status" value="1"/>
</dbReference>
<feature type="transmembrane region" description="Helical" evidence="6">
    <location>
        <begin position="210"/>
        <end position="229"/>
    </location>
</feature>
<evidence type="ECO:0000256" key="5">
    <source>
        <dbReference type="ARBA" id="ARBA00023136"/>
    </source>
</evidence>
<dbReference type="PANTHER" id="PTHR30238">
    <property type="entry name" value="MEMBRANE BOUND PREDICTED REDOX MODULATOR"/>
    <property type="match status" value="1"/>
</dbReference>
<feature type="transmembrane region" description="Helical" evidence="6">
    <location>
        <begin position="176"/>
        <end position="198"/>
    </location>
</feature>
<reference evidence="7 8" key="1">
    <citation type="submission" date="2019-12" db="EMBL/GenBank/DDBJ databases">
        <title>Paenibacillus sp. nov., an endophytic bacterium isolated from the stem of Dendrobium.</title>
        <authorList>
            <person name="Zhao R."/>
        </authorList>
    </citation>
    <scope>NUCLEOTIDE SEQUENCE [LARGE SCALE GENOMIC DNA]</scope>
    <source>
        <strain evidence="7 8">HJL G12</strain>
    </source>
</reference>